<evidence type="ECO:0000313" key="3">
    <source>
        <dbReference type="Proteomes" id="UP000614811"/>
    </source>
</evidence>
<dbReference type="GO" id="GO:0016758">
    <property type="term" value="F:hexosyltransferase activity"/>
    <property type="evidence" value="ECO:0007669"/>
    <property type="project" value="UniProtKB-ARBA"/>
</dbReference>
<dbReference type="InterPro" id="IPR001173">
    <property type="entry name" value="Glyco_trans_2-like"/>
</dbReference>
<dbReference type="Pfam" id="PF00535">
    <property type="entry name" value="Glycos_transf_2"/>
    <property type="match status" value="1"/>
</dbReference>
<feature type="domain" description="Glycosyltransferase 2-like" evidence="1">
    <location>
        <begin position="22"/>
        <end position="136"/>
    </location>
</feature>
<comment type="caution">
    <text evidence="2">The sequence shown here is derived from an EMBL/GenBank/DDBJ whole genome shotgun (WGS) entry which is preliminary data.</text>
</comment>
<dbReference type="SUPFAM" id="SSF53448">
    <property type="entry name" value="Nucleotide-diphospho-sugar transferases"/>
    <property type="match status" value="1"/>
</dbReference>
<sequence>MLPTVKRQQANQAIDHSSPKVSIGLPVYNGENYLREAITSLLGQTYTEFELIISDNASTDSTQAICEEFAAQDSRIRYYRADKNHGASWNHSFVITHAKAPLFKLAAHDDVCLPTHLERCVAALDANPTAQLAYTRTLMMHGDQSSMTFYQDDVELSSLNAAIRYGDLIHAAPPAFPIFGVVRTQALRSIPGFEPYKASDRVVLIRLALMHPFVFIDEPLFQYRWHATNASNLMASGNGFYTWWNPNAGQGRVFPECRIVYEHLRSVFLIPLSWSERRACLREWWHWVINNRQRIGLELKQLYSRAPLPPYPTLTLIDQAMVRRARAEFKARAYPNKSAHS</sequence>
<dbReference type="Proteomes" id="UP000614811">
    <property type="component" value="Unassembled WGS sequence"/>
</dbReference>
<organism evidence="2 3">
    <name type="scientific">Arenicella chitinivorans</name>
    <dbReference type="NCBI Taxonomy" id="1329800"/>
    <lineage>
        <taxon>Bacteria</taxon>
        <taxon>Pseudomonadati</taxon>
        <taxon>Pseudomonadota</taxon>
        <taxon>Gammaproteobacteria</taxon>
        <taxon>Arenicellales</taxon>
        <taxon>Arenicellaceae</taxon>
        <taxon>Arenicella</taxon>
    </lineage>
</organism>
<protein>
    <submittedName>
        <fullName evidence="2">Glycosyl transferase</fullName>
    </submittedName>
</protein>
<dbReference type="PANTHER" id="PTHR22916:SF56">
    <property type="entry name" value="GLYCOSYL TRANSFERASE"/>
    <property type="match status" value="1"/>
</dbReference>
<dbReference type="PANTHER" id="PTHR22916">
    <property type="entry name" value="GLYCOSYLTRANSFERASE"/>
    <property type="match status" value="1"/>
</dbReference>
<dbReference type="AlphaFoldDB" id="A0A918VSF2"/>
<keyword evidence="3" id="KW-1185">Reference proteome</keyword>
<reference evidence="2" key="1">
    <citation type="journal article" date="2014" name="Int. J. Syst. Evol. Microbiol.">
        <title>Complete genome sequence of Corynebacterium casei LMG S-19264T (=DSM 44701T), isolated from a smear-ripened cheese.</title>
        <authorList>
            <consortium name="US DOE Joint Genome Institute (JGI-PGF)"/>
            <person name="Walter F."/>
            <person name="Albersmeier A."/>
            <person name="Kalinowski J."/>
            <person name="Ruckert C."/>
        </authorList>
    </citation>
    <scope>NUCLEOTIDE SEQUENCE</scope>
    <source>
        <strain evidence="2">KCTC 12711</strain>
    </source>
</reference>
<proteinExistence type="predicted"/>
<gene>
    <name evidence="2" type="ORF">GCM10008090_30410</name>
</gene>
<evidence type="ECO:0000313" key="2">
    <source>
        <dbReference type="EMBL" id="GHA18720.1"/>
    </source>
</evidence>
<accession>A0A918VSF2</accession>
<name>A0A918VSF2_9GAMM</name>
<dbReference type="Gene3D" id="3.90.550.10">
    <property type="entry name" value="Spore Coat Polysaccharide Biosynthesis Protein SpsA, Chain A"/>
    <property type="match status" value="1"/>
</dbReference>
<dbReference type="EMBL" id="BMXA01000007">
    <property type="protein sequence ID" value="GHA18720.1"/>
    <property type="molecule type" value="Genomic_DNA"/>
</dbReference>
<reference evidence="2" key="2">
    <citation type="submission" date="2020-09" db="EMBL/GenBank/DDBJ databases">
        <authorList>
            <person name="Sun Q."/>
            <person name="Kim S."/>
        </authorList>
    </citation>
    <scope>NUCLEOTIDE SEQUENCE</scope>
    <source>
        <strain evidence="2">KCTC 12711</strain>
    </source>
</reference>
<keyword evidence="2" id="KW-0808">Transferase</keyword>
<dbReference type="InterPro" id="IPR029044">
    <property type="entry name" value="Nucleotide-diphossugar_trans"/>
</dbReference>
<evidence type="ECO:0000259" key="1">
    <source>
        <dbReference type="Pfam" id="PF00535"/>
    </source>
</evidence>